<gene>
    <name evidence="2" type="ORF">ACFSYJ_35365</name>
</gene>
<evidence type="ECO:0000313" key="2">
    <source>
        <dbReference type="EMBL" id="MFD2463942.1"/>
    </source>
</evidence>
<proteinExistence type="predicted"/>
<name>A0ABW5GSN0_9PSEU</name>
<feature type="domain" description="DUF6801" evidence="1">
    <location>
        <begin position="43"/>
        <end position="197"/>
    </location>
</feature>
<evidence type="ECO:0000259" key="1">
    <source>
        <dbReference type="Pfam" id="PF20611"/>
    </source>
</evidence>
<reference evidence="3" key="1">
    <citation type="journal article" date="2019" name="Int. J. Syst. Evol. Microbiol.">
        <title>The Global Catalogue of Microorganisms (GCM) 10K type strain sequencing project: providing services to taxonomists for standard genome sequencing and annotation.</title>
        <authorList>
            <consortium name="The Broad Institute Genomics Platform"/>
            <consortium name="The Broad Institute Genome Sequencing Center for Infectious Disease"/>
            <person name="Wu L."/>
            <person name="Ma J."/>
        </authorList>
    </citation>
    <scope>NUCLEOTIDE SEQUENCE [LARGE SCALE GENOMIC DNA]</scope>
    <source>
        <strain evidence="3">CGMCC 4.7643</strain>
    </source>
</reference>
<dbReference type="InterPro" id="IPR046542">
    <property type="entry name" value="DUF6801"/>
</dbReference>
<dbReference type="Proteomes" id="UP001597419">
    <property type="component" value="Unassembled WGS sequence"/>
</dbReference>
<sequence>MPLRSSARALLATGLVLLLIAAGLLFAAVRGAAASTPVDKKLSFTCPFPLIGLQKLAVEIKAEFDVPTRSGGTLTTSGPEVSVTVPDKATRGLALVGAASIEGTAAAGVTLTNGDAKPLPVRIPLTVAKTAVPQSGTFSPHATGSVPAIKLANPGRTTLVIGDFTTRLTPKKVDGSFTGLGSFTSGCTLDPGQDPVLLSVDLPGPGTTAHDYTVSGRTTIRALGATTPVTGGFGVGAGDGQTFGGGLALDRAHAEFRLFGFLPGTADLVFTPSGPQTGELGGTGFTAHTRFDLALPLVTLLGMPVSSGPDCRTSSPAAADLRTGEGFAMAAGGALTGTFALAPLTGCGAFTGYLSSFVQGEGNTFELALAPRAVSR</sequence>
<organism evidence="2 3">
    <name type="scientific">Amycolatopsis samaneae</name>
    <dbReference type="NCBI Taxonomy" id="664691"/>
    <lineage>
        <taxon>Bacteria</taxon>
        <taxon>Bacillati</taxon>
        <taxon>Actinomycetota</taxon>
        <taxon>Actinomycetes</taxon>
        <taxon>Pseudonocardiales</taxon>
        <taxon>Pseudonocardiaceae</taxon>
        <taxon>Amycolatopsis</taxon>
    </lineage>
</organism>
<dbReference type="Pfam" id="PF20611">
    <property type="entry name" value="DUF6801"/>
    <property type="match status" value="1"/>
</dbReference>
<keyword evidence="3" id="KW-1185">Reference proteome</keyword>
<protein>
    <submittedName>
        <fullName evidence="2">DUF6801 domain-containing protein</fullName>
    </submittedName>
</protein>
<comment type="caution">
    <text evidence="2">The sequence shown here is derived from an EMBL/GenBank/DDBJ whole genome shotgun (WGS) entry which is preliminary data.</text>
</comment>
<accession>A0ABW5GSN0</accession>
<evidence type="ECO:0000313" key="3">
    <source>
        <dbReference type="Proteomes" id="UP001597419"/>
    </source>
</evidence>
<dbReference type="EMBL" id="JBHUKU010000022">
    <property type="protein sequence ID" value="MFD2463942.1"/>
    <property type="molecule type" value="Genomic_DNA"/>
</dbReference>
<dbReference type="RefSeq" id="WP_345386130.1">
    <property type="nucleotide sequence ID" value="NZ_BAABHG010000001.1"/>
</dbReference>